<dbReference type="Pfam" id="PF12937">
    <property type="entry name" value="F-box-like"/>
    <property type="match status" value="1"/>
</dbReference>
<accession>A0A9R1XDS9</accession>
<dbReference type="PANTHER" id="PTHR33784:SF49">
    <property type="entry name" value="F-BOX PROTEIN"/>
    <property type="match status" value="1"/>
</dbReference>
<dbReference type="PANTHER" id="PTHR33784">
    <property type="entry name" value="OS05G0482100 PROTEIN"/>
    <property type="match status" value="1"/>
</dbReference>
<feature type="domain" description="F-box" evidence="1">
    <location>
        <begin position="10"/>
        <end position="58"/>
    </location>
</feature>
<reference evidence="3 4" key="1">
    <citation type="journal article" date="2017" name="Nat. Commun.">
        <title>Genome assembly with in vitro proximity ligation data and whole-genome triplication in lettuce.</title>
        <authorList>
            <person name="Reyes-Chin-Wo S."/>
            <person name="Wang Z."/>
            <person name="Yang X."/>
            <person name="Kozik A."/>
            <person name="Arikit S."/>
            <person name="Song C."/>
            <person name="Xia L."/>
            <person name="Froenicke L."/>
            <person name="Lavelle D.O."/>
            <person name="Truco M.J."/>
            <person name="Xia R."/>
            <person name="Zhu S."/>
            <person name="Xu C."/>
            <person name="Xu H."/>
            <person name="Xu X."/>
            <person name="Cox K."/>
            <person name="Korf I."/>
            <person name="Meyers B.C."/>
            <person name="Michelmore R.W."/>
        </authorList>
    </citation>
    <scope>NUCLEOTIDE SEQUENCE [LARGE SCALE GENOMIC DNA]</scope>
    <source>
        <strain evidence="4">cv. Salinas</strain>
        <tissue evidence="3">Seedlings</tissue>
    </source>
</reference>
<sequence>MSNTRSRRSLDDLPLELLSRIFVGLGSKSTKDIVSARLCSKKMYEAGGDPQVYKTACIDMFEGMGPKNLKAGLFIGTCALHNNIEAMFRQGIDECFYYGNFDLEMTLLRQAADEDHLEAIYFLGMIYISRGPHQCDEGLQLLDAYFGWAVPDDGEYAGVVDSAKELLQAIDVVHRLETNNITFQCEDPRHSVKGALTIGHEEDEDRQRYCTNSLANIYEWYLRSNSIMELVSVTNPVA</sequence>
<keyword evidence="4" id="KW-1185">Reference proteome</keyword>
<dbReference type="InterPro" id="IPR040338">
    <property type="entry name" value="At1g67623-like"/>
</dbReference>
<dbReference type="CDD" id="cd09917">
    <property type="entry name" value="F-box_SF"/>
    <property type="match status" value="1"/>
</dbReference>
<dbReference type="AlphaFoldDB" id="A0A9R1XDS9"/>
<dbReference type="InterPro" id="IPR036047">
    <property type="entry name" value="F-box-like_dom_sf"/>
</dbReference>
<evidence type="ECO:0000259" key="2">
    <source>
        <dbReference type="Pfam" id="PF23310"/>
    </source>
</evidence>
<dbReference type="InterPro" id="IPR057136">
    <property type="entry name" value="At2g35280_TPR_dom"/>
</dbReference>
<dbReference type="SUPFAM" id="SSF81383">
    <property type="entry name" value="F-box domain"/>
    <property type="match status" value="1"/>
</dbReference>
<comment type="caution">
    <text evidence="3">The sequence shown here is derived from an EMBL/GenBank/DDBJ whole genome shotgun (WGS) entry which is preliminary data.</text>
</comment>
<dbReference type="Pfam" id="PF23310">
    <property type="entry name" value="TPR_27"/>
    <property type="match status" value="1"/>
</dbReference>
<evidence type="ECO:0000313" key="3">
    <source>
        <dbReference type="EMBL" id="KAJ0208794.1"/>
    </source>
</evidence>
<name>A0A9R1XDS9_LACSA</name>
<protein>
    <recommendedName>
        <fullName evidence="5">F-box domain-containing protein</fullName>
    </recommendedName>
</protein>
<dbReference type="InterPro" id="IPR001810">
    <property type="entry name" value="F-box_dom"/>
</dbReference>
<evidence type="ECO:0000313" key="4">
    <source>
        <dbReference type="Proteomes" id="UP000235145"/>
    </source>
</evidence>
<evidence type="ECO:0000259" key="1">
    <source>
        <dbReference type="Pfam" id="PF12937"/>
    </source>
</evidence>
<evidence type="ECO:0008006" key="5">
    <source>
        <dbReference type="Google" id="ProtNLM"/>
    </source>
</evidence>
<dbReference type="EMBL" id="NBSK02000004">
    <property type="protein sequence ID" value="KAJ0208794.1"/>
    <property type="molecule type" value="Genomic_DNA"/>
</dbReference>
<gene>
    <name evidence="3" type="ORF">LSAT_V11C400171870</name>
</gene>
<proteinExistence type="predicted"/>
<feature type="domain" description="At2g35280-like TPR" evidence="2">
    <location>
        <begin position="69"/>
        <end position="143"/>
    </location>
</feature>
<organism evidence="3 4">
    <name type="scientific">Lactuca sativa</name>
    <name type="common">Garden lettuce</name>
    <dbReference type="NCBI Taxonomy" id="4236"/>
    <lineage>
        <taxon>Eukaryota</taxon>
        <taxon>Viridiplantae</taxon>
        <taxon>Streptophyta</taxon>
        <taxon>Embryophyta</taxon>
        <taxon>Tracheophyta</taxon>
        <taxon>Spermatophyta</taxon>
        <taxon>Magnoliopsida</taxon>
        <taxon>eudicotyledons</taxon>
        <taxon>Gunneridae</taxon>
        <taxon>Pentapetalae</taxon>
        <taxon>asterids</taxon>
        <taxon>campanulids</taxon>
        <taxon>Asterales</taxon>
        <taxon>Asteraceae</taxon>
        <taxon>Cichorioideae</taxon>
        <taxon>Cichorieae</taxon>
        <taxon>Lactucinae</taxon>
        <taxon>Lactuca</taxon>
    </lineage>
</organism>
<dbReference type="Proteomes" id="UP000235145">
    <property type="component" value="Unassembled WGS sequence"/>
</dbReference>